<evidence type="ECO:0000313" key="3">
    <source>
        <dbReference type="Proteomes" id="UP000438429"/>
    </source>
</evidence>
<evidence type="ECO:0000313" key="2">
    <source>
        <dbReference type="EMBL" id="KAF0039831.1"/>
    </source>
</evidence>
<reference evidence="2 3" key="1">
    <citation type="submission" date="2019-06" db="EMBL/GenBank/DDBJ databases">
        <title>Draft genomes of female and male turbot (Scophthalmus maximus).</title>
        <authorList>
            <person name="Xu H."/>
            <person name="Xu X.-W."/>
            <person name="Shao C."/>
            <person name="Chen S."/>
        </authorList>
    </citation>
    <scope>NUCLEOTIDE SEQUENCE [LARGE SCALE GENOMIC DNA]</scope>
    <source>
        <strain evidence="2">Ysfricsl-2016a</strain>
        <tissue evidence="2">Blood</tissue>
    </source>
</reference>
<comment type="caution">
    <text evidence="2">The sequence shown here is derived from an EMBL/GenBank/DDBJ whole genome shotgun (WGS) entry which is preliminary data.</text>
</comment>
<dbReference type="AlphaFoldDB" id="A0A6A4TA30"/>
<protein>
    <submittedName>
        <fullName evidence="2">Uncharacterized protein</fullName>
    </submittedName>
</protein>
<dbReference type="Proteomes" id="UP000438429">
    <property type="component" value="Unassembled WGS sequence"/>
</dbReference>
<organism evidence="2 3">
    <name type="scientific">Scophthalmus maximus</name>
    <name type="common">Turbot</name>
    <name type="synonym">Psetta maxima</name>
    <dbReference type="NCBI Taxonomy" id="52904"/>
    <lineage>
        <taxon>Eukaryota</taxon>
        <taxon>Metazoa</taxon>
        <taxon>Chordata</taxon>
        <taxon>Craniata</taxon>
        <taxon>Vertebrata</taxon>
        <taxon>Euteleostomi</taxon>
        <taxon>Actinopterygii</taxon>
        <taxon>Neopterygii</taxon>
        <taxon>Teleostei</taxon>
        <taxon>Neoteleostei</taxon>
        <taxon>Acanthomorphata</taxon>
        <taxon>Carangaria</taxon>
        <taxon>Pleuronectiformes</taxon>
        <taxon>Pleuronectoidei</taxon>
        <taxon>Scophthalmidae</taxon>
        <taxon>Scophthalmus</taxon>
    </lineage>
</organism>
<name>A0A6A4TA30_SCOMX</name>
<accession>A0A6A4TA30</accession>
<feature type="region of interest" description="Disordered" evidence="1">
    <location>
        <begin position="1"/>
        <end position="45"/>
    </location>
</feature>
<evidence type="ECO:0000256" key="1">
    <source>
        <dbReference type="SAM" id="MobiDB-lite"/>
    </source>
</evidence>
<feature type="compositionally biased region" description="Low complexity" evidence="1">
    <location>
        <begin position="14"/>
        <end position="27"/>
    </location>
</feature>
<gene>
    <name evidence="2" type="ORF">F2P81_008066</name>
</gene>
<dbReference type="EMBL" id="VEVO01000007">
    <property type="protein sequence ID" value="KAF0039831.1"/>
    <property type="molecule type" value="Genomic_DNA"/>
</dbReference>
<sequence length="116" mass="12579">MLGGAVVKEKKQQPSSPSAPSARSTAEPRADVSLTELRSGSAGRSVAVKPRRLAESLIIGSGLHLPEAFAVVVYVYNQLTSGVFPSISHRYTLSTISVYTRYSPHEKRCPLIRQLN</sequence>
<proteinExistence type="predicted"/>